<proteinExistence type="predicted"/>
<dbReference type="EMBL" id="BLTE01000027">
    <property type="protein sequence ID" value="GFK95959.1"/>
    <property type="molecule type" value="Genomic_DNA"/>
</dbReference>
<protein>
    <recommendedName>
        <fullName evidence="4">Glycosyltransferase RgtA/B/C/D-like domain-containing protein</fullName>
    </recommendedName>
</protein>
<keyword evidence="1" id="KW-1133">Transmembrane helix</keyword>
<reference evidence="2 3" key="2">
    <citation type="submission" date="2020-05" db="EMBL/GenBank/DDBJ databases">
        <title>Draft genome sequence of Desulfovibrio sp. strainFSS-1.</title>
        <authorList>
            <person name="Shimoshige H."/>
            <person name="Kobayashi H."/>
            <person name="Maekawa T."/>
        </authorList>
    </citation>
    <scope>NUCLEOTIDE SEQUENCE [LARGE SCALE GENOMIC DNA]</scope>
    <source>
        <strain evidence="2 3">SIID29052-01</strain>
    </source>
</reference>
<feature type="transmembrane region" description="Helical" evidence="1">
    <location>
        <begin position="405"/>
        <end position="428"/>
    </location>
</feature>
<dbReference type="Proteomes" id="UP000494245">
    <property type="component" value="Unassembled WGS sequence"/>
</dbReference>
<feature type="transmembrane region" description="Helical" evidence="1">
    <location>
        <begin position="52"/>
        <end position="71"/>
    </location>
</feature>
<reference evidence="2 3" key="1">
    <citation type="submission" date="2020-04" db="EMBL/GenBank/DDBJ databases">
        <authorList>
            <consortium name="Desulfovibrio sp. FSS-1 genome sequencing consortium"/>
            <person name="Shimoshige H."/>
            <person name="Kobayashi H."/>
            <person name="Maekawa T."/>
        </authorList>
    </citation>
    <scope>NUCLEOTIDE SEQUENCE [LARGE SCALE GENOMIC DNA]</scope>
    <source>
        <strain evidence="2 3">SIID29052-01</strain>
    </source>
</reference>
<sequence length="501" mass="53965">MFPLQQGRDFHTYLSYFTQFFREAPADHQLMLFRTPGAPLFFGLLDRLGGPALVDAGLNLLYAASLAALFAAARRAWGTLLASCLLGLLALLPSYNWAWHTVATESLTAAGTAFFAAALLGAFARPGPWRWAVCGAWAFALVMARPSNQLAVAACLACLAVPGLPARRRLALGASMLAAYCVLAGAWMAHNGLRYGEFTVSRGGAGLMPGHRVFLWDRLMAPGNGPASARLAEAVAADLLPRPEYRAKGVDLELFFAAGDENMFADLLALSDRAFGWESNFSTLQKAALEGVAARPLDYLAGVRDTLRLVFSVSEVEAHERIKARWPTPEIVKARRAALGLPVEAPLGFTRIMDQSSAYWLESGSGRFAPTPEERRAVREETAAMAARYPDFMEAMRLGPWPTRVWHTLAAAWSWFFALVPLGLGCLAERDPGRRGSARAALALWAAGLWVLGVTYLGVDAVFQLRSPFDPWFLLAALAGARALAGRVRGSAASAAGPGRA</sequence>
<accession>A0A6V8M151</accession>
<organism evidence="2 3">
    <name type="scientific">Fundidesulfovibrio magnetotacticus</name>
    <dbReference type="NCBI Taxonomy" id="2730080"/>
    <lineage>
        <taxon>Bacteria</taxon>
        <taxon>Pseudomonadati</taxon>
        <taxon>Thermodesulfobacteriota</taxon>
        <taxon>Desulfovibrionia</taxon>
        <taxon>Desulfovibrionales</taxon>
        <taxon>Desulfovibrionaceae</taxon>
        <taxon>Fundidesulfovibrio</taxon>
    </lineage>
</organism>
<evidence type="ECO:0000313" key="2">
    <source>
        <dbReference type="EMBL" id="GFK95959.1"/>
    </source>
</evidence>
<feature type="transmembrane region" description="Helical" evidence="1">
    <location>
        <begin position="170"/>
        <end position="189"/>
    </location>
</feature>
<dbReference type="AlphaFoldDB" id="A0A6V8M151"/>
<evidence type="ECO:0000313" key="3">
    <source>
        <dbReference type="Proteomes" id="UP000494245"/>
    </source>
</evidence>
<feature type="transmembrane region" description="Helical" evidence="1">
    <location>
        <begin position="440"/>
        <end position="459"/>
    </location>
</feature>
<name>A0A6V8M151_9BACT</name>
<keyword evidence="3" id="KW-1185">Reference proteome</keyword>
<comment type="caution">
    <text evidence="2">The sequence shown here is derived from an EMBL/GenBank/DDBJ whole genome shotgun (WGS) entry which is preliminary data.</text>
</comment>
<keyword evidence="1" id="KW-0472">Membrane</keyword>
<feature type="transmembrane region" description="Helical" evidence="1">
    <location>
        <begin position="77"/>
        <end position="95"/>
    </location>
</feature>
<evidence type="ECO:0008006" key="4">
    <source>
        <dbReference type="Google" id="ProtNLM"/>
    </source>
</evidence>
<feature type="transmembrane region" description="Helical" evidence="1">
    <location>
        <begin position="107"/>
        <end position="124"/>
    </location>
</feature>
<evidence type="ECO:0000256" key="1">
    <source>
        <dbReference type="SAM" id="Phobius"/>
    </source>
</evidence>
<gene>
    <name evidence="2" type="ORF">NNJEOMEG_03832</name>
</gene>
<keyword evidence="1" id="KW-0812">Transmembrane</keyword>